<dbReference type="AlphaFoldDB" id="A0A2T8HEL6"/>
<comment type="caution">
    <text evidence="1">The sequence shown here is derived from an EMBL/GenBank/DDBJ whole genome shotgun (WGS) entry which is preliminary data.</text>
</comment>
<name>A0A2T8HEL6_9SPHI</name>
<dbReference type="EMBL" id="QDKG01000009">
    <property type="protein sequence ID" value="PVH23878.1"/>
    <property type="molecule type" value="Genomic_DNA"/>
</dbReference>
<accession>A0A2T8HEL6</accession>
<proteinExistence type="predicted"/>
<keyword evidence="2" id="KW-1185">Reference proteome</keyword>
<evidence type="ECO:0000313" key="1">
    <source>
        <dbReference type="EMBL" id="PVH23878.1"/>
    </source>
</evidence>
<reference evidence="1 2" key="1">
    <citation type="submission" date="2018-04" db="EMBL/GenBank/DDBJ databases">
        <title>Sphingobacterium cortibacter sp. nov.</title>
        <authorList>
            <person name="Li Y."/>
        </authorList>
    </citation>
    <scope>NUCLEOTIDE SEQUENCE [LARGE SCALE GENOMIC DNA]</scope>
    <source>
        <strain evidence="1 2">2c-3</strain>
    </source>
</reference>
<gene>
    <name evidence="1" type="ORF">DC487_16730</name>
</gene>
<sequence>MKEQQLKYTHTTQVDGDAYLALQTIGAKVPYETDYATYVENNSSVGENRALAAKVRATLSEMIVDLDTLATRYNVDFPIRGGKQFHAENESHSVAVADSTVAHTSAAHSDASDEHYAHHVQHEVALIKDHFTRLSRNTNKDLRDYAASKLDALSTLYKDAGGKEEAGGHH</sequence>
<protein>
    <submittedName>
        <fullName evidence="1">Uncharacterized protein</fullName>
    </submittedName>
</protein>
<organism evidence="1 2">
    <name type="scientific">Sphingobacterium corticibacter</name>
    <dbReference type="NCBI Taxonomy" id="2171749"/>
    <lineage>
        <taxon>Bacteria</taxon>
        <taxon>Pseudomonadati</taxon>
        <taxon>Bacteroidota</taxon>
        <taxon>Sphingobacteriia</taxon>
        <taxon>Sphingobacteriales</taxon>
        <taxon>Sphingobacteriaceae</taxon>
        <taxon>Sphingobacterium</taxon>
    </lineage>
</organism>
<evidence type="ECO:0000313" key="2">
    <source>
        <dbReference type="Proteomes" id="UP000245627"/>
    </source>
</evidence>
<dbReference type="Proteomes" id="UP000245627">
    <property type="component" value="Unassembled WGS sequence"/>
</dbReference>